<sequence>MPLTIARLEFRSRSDDDQGATTFHFQPTKPFGFSAGQHGLWYVPNGGIRPFTIASAPEDATIALGTTLASGSRIKRALAALTRGSTVRLAGPLSNFTLDPLATEVVMLAQGTAATPFRSILRHLALLSSRPQTTLIHVGTAHPFRGDTEPLATHAYCPGSREEFGDRVKASAVAQPEASFMIAGTVAFVKSTKALLQANGVQPTQVKAGPFIGWSGPRSAGSADVRNLTAANPTAH</sequence>
<name>A0A917PW60_9MICO</name>
<evidence type="ECO:0000313" key="3">
    <source>
        <dbReference type="EMBL" id="GGJ94774.1"/>
    </source>
</evidence>
<evidence type="ECO:0000256" key="1">
    <source>
        <dbReference type="ARBA" id="ARBA00001974"/>
    </source>
</evidence>
<dbReference type="AlphaFoldDB" id="A0A917PW60"/>
<dbReference type="SUPFAM" id="SSF63380">
    <property type="entry name" value="Riboflavin synthase domain-like"/>
    <property type="match status" value="1"/>
</dbReference>
<dbReference type="GO" id="GO:0016491">
    <property type="term" value="F:oxidoreductase activity"/>
    <property type="evidence" value="ECO:0007669"/>
    <property type="project" value="InterPro"/>
</dbReference>
<gene>
    <name evidence="3" type="ORF">GCM10011372_36310</name>
</gene>
<dbReference type="Gene3D" id="2.40.30.10">
    <property type="entry name" value="Translation factors"/>
    <property type="match status" value="1"/>
</dbReference>
<dbReference type="PANTHER" id="PTHR47354:SF5">
    <property type="entry name" value="PROTEIN RFBI"/>
    <property type="match status" value="1"/>
</dbReference>
<dbReference type="Proteomes" id="UP000636956">
    <property type="component" value="Unassembled WGS sequence"/>
</dbReference>
<dbReference type="InterPro" id="IPR017938">
    <property type="entry name" value="Riboflavin_synthase-like_b-brl"/>
</dbReference>
<dbReference type="PANTHER" id="PTHR47354">
    <property type="entry name" value="NADH OXIDOREDUCTASE HCR"/>
    <property type="match status" value="1"/>
</dbReference>
<accession>A0A917PW60</accession>
<reference evidence="3" key="2">
    <citation type="submission" date="2020-09" db="EMBL/GenBank/DDBJ databases">
        <authorList>
            <person name="Sun Q."/>
            <person name="Zhou Y."/>
        </authorList>
    </citation>
    <scope>NUCLEOTIDE SEQUENCE</scope>
    <source>
        <strain evidence="3">CGMCC 1.8984</strain>
    </source>
</reference>
<feature type="domain" description="FAD-binding FR-type" evidence="2">
    <location>
        <begin position="1"/>
        <end position="99"/>
    </location>
</feature>
<dbReference type="SUPFAM" id="SSF52343">
    <property type="entry name" value="Ferredoxin reductase-like, C-terminal NADP-linked domain"/>
    <property type="match status" value="1"/>
</dbReference>
<dbReference type="PROSITE" id="PS51384">
    <property type="entry name" value="FAD_FR"/>
    <property type="match status" value="1"/>
</dbReference>
<dbReference type="CDD" id="cd00322">
    <property type="entry name" value="FNR_like"/>
    <property type="match status" value="1"/>
</dbReference>
<dbReference type="EMBL" id="BMMD01000049">
    <property type="protein sequence ID" value="GGJ94774.1"/>
    <property type="molecule type" value="Genomic_DNA"/>
</dbReference>
<proteinExistence type="predicted"/>
<dbReference type="RefSeq" id="WP_188744803.1">
    <property type="nucleotide sequence ID" value="NZ_BAABFW010000060.1"/>
</dbReference>
<keyword evidence="4" id="KW-1185">Reference proteome</keyword>
<evidence type="ECO:0000259" key="2">
    <source>
        <dbReference type="PROSITE" id="PS51384"/>
    </source>
</evidence>
<reference evidence="3" key="1">
    <citation type="journal article" date="2014" name="Int. J. Syst. Evol. Microbiol.">
        <title>Complete genome sequence of Corynebacterium casei LMG S-19264T (=DSM 44701T), isolated from a smear-ripened cheese.</title>
        <authorList>
            <consortium name="US DOE Joint Genome Institute (JGI-PGF)"/>
            <person name="Walter F."/>
            <person name="Albersmeier A."/>
            <person name="Kalinowski J."/>
            <person name="Ruckert C."/>
        </authorList>
    </citation>
    <scope>NUCLEOTIDE SEQUENCE</scope>
    <source>
        <strain evidence="3">CGMCC 1.8984</strain>
    </source>
</reference>
<dbReference type="InterPro" id="IPR017927">
    <property type="entry name" value="FAD-bd_FR_type"/>
</dbReference>
<protein>
    <recommendedName>
        <fullName evidence="2">FAD-binding FR-type domain-containing protein</fullName>
    </recommendedName>
</protein>
<dbReference type="InterPro" id="IPR050415">
    <property type="entry name" value="MRET"/>
</dbReference>
<dbReference type="InterPro" id="IPR039261">
    <property type="entry name" value="FNR_nucleotide-bd"/>
</dbReference>
<dbReference type="Gene3D" id="3.40.50.80">
    <property type="entry name" value="Nucleotide-binding domain of ferredoxin-NADP reductase (FNR) module"/>
    <property type="match status" value="1"/>
</dbReference>
<evidence type="ECO:0000313" key="4">
    <source>
        <dbReference type="Proteomes" id="UP000636956"/>
    </source>
</evidence>
<comment type="caution">
    <text evidence="3">The sequence shown here is derived from an EMBL/GenBank/DDBJ whole genome shotgun (WGS) entry which is preliminary data.</text>
</comment>
<organism evidence="3 4">
    <name type="scientific">Agromyces bauzanensis</name>
    <dbReference type="NCBI Taxonomy" id="1308924"/>
    <lineage>
        <taxon>Bacteria</taxon>
        <taxon>Bacillati</taxon>
        <taxon>Actinomycetota</taxon>
        <taxon>Actinomycetes</taxon>
        <taxon>Micrococcales</taxon>
        <taxon>Microbacteriaceae</taxon>
        <taxon>Agromyces</taxon>
    </lineage>
</organism>
<comment type="cofactor">
    <cofactor evidence="1">
        <name>FAD</name>
        <dbReference type="ChEBI" id="CHEBI:57692"/>
    </cofactor>
</comment>